<dbReference type="Pfam" id="PF13635">
    <property type="entry name" value="DUF4143"/>
    <property type="match status" value="1"/>
</dbReference>
<dbReference type="Proteomes" id="UP000095003">
    <property type="component" value="Unassembled WGS sequence"/>
</dbReference>
<reference evidence="3 4" key="1">
    <citation type="submission" date="2016-07" db="EMBL/GenBank/DDBJ databases">
        <title>Characterization of isolates of Eisenbergiella tayi derived from blood cultures, using whole genome sequencing.</title>
        <authorList>
            <person name="Burdz T."/>
            <person name="Wiebe D."/>
            <person name="Huynh C."/>
            <person name="Bernard K."/>
        </authorList>
    </citation>
    <scope>NUCLEOTIDE SEQUENCE [LARGE SCALE GENOMIC DNA]</scope>
    <source>
        <strain evidence="3 4">NML 120489</strain>
    </source>
</reference>
<proteinExistence type="predicted"/>
<dbReference type="PATRIC" id="fig|1432052.3.peg.63"/>
<dbReference type="Pfam" id="PF13173">
    <property type="entry name" value="AAA_14"/>
    <property type="match status" value="1"/>
</dbReference>
<dbReference type="InterPro" id="IPR025420">
    <property type="entry name" value="DUF4143"/>
</dbReference>
<dbReference type="EMBL" id="MCGI01000001">
    <property type="protein sequence ID" value="ODM12359.1"/>
    <property type="molecule type" value="Genomic_DNA"/>
</dbReference>
<comment type="caution">
    <text evidence="3">The sequence shown here is derived from an EMBL/GenBank/DDBJ whole genome shotgun (WGS) entry which is preliminary data.</text>
</comment>
<dbReference type="SUPFAM" id="SSF52540">
    <property type="entry name" value="P-loop containing nucleoside triphosphate hydrolases"/>
    <property type="match status" value="1"/>
</dbReference>
<dbReference type="GeneID" id="93303432"/>
<name>A0A1E3AUJ7_9FIRM</name>
<accession>A0A1E3AUJ7</accession>
<dbReference type="RefSeq" id="WP_069155372.1">
    <property type="nucleotide sequence ID" value="NZ_BAABXS010000001.1"/>
</dbReference>
<protein>
    <recommendedName>
        <fullName evidence="5">ATP-binding protein</fullName>
    </recommendedName>
</protein>
<evidence type="ECO:0000259" key="1">
    <source>
        <dbReference type="Pfam" id="PF13173"/>
    </source>
</evidence>
<evidence type="ECO:0000313" key="3">
    <source>
        <dbReference type="EMBL" id="ODM12359.1"/>
    </source>
</evidence>
<gene>
    <name evidence="3" type="ORF">BEH84_00067</name>
</gene>
<dbReference type="InterPro" id="IPR011335">
    <property type="entry name" value="Restrct_endonuc-II-like"/>
</dbReference>
<evidence type="ECO:0008006" key="5">
    <source>
        <dbReference type="Google" id="ProtNLM"/>
    </source>
</evidence>
<dbReference type="InterPro" id="IPR041682">
    <property type="entry name" value="AAA_14"/>
</dbReference>
<sequence>MKRKITETLYEWKKEKKGRMPLLIYGARQVGKTFEMREFGAVSYKNTVYVNFETDERIGKYFDTDIHPDYIVSILEKYYETMIIPGDTLIIFDEIQSCERALTCLKYFQEEAPEYHVIAAGSLLGVAINRDKYSFPVGKVQMATMYPMDLEEVLWAKGKQLLADTIREHFENNEPMNELLHEEAMQEFYHYCIVGGMPAAVKADITSNSPINQSEIRQMLLNSYIADMTKYADKSDTIRIFEAYDSLPAQLAKDTKKFQYKLIKSGARASQYGDAIDWLIRSGIVHKCVKSSQGFYPIAAYQDLTAFKLYYSDMGIMSARIGMSLEAMTSKESEHFRGILTENYVSIALKSKGYDLHYWESDSIAEVDFLIQRDNHVIPVECKAGEHVKAKSLMVYMKKYDPAYAIRISARNFGFVKGIKSVPLYSVFCI</sequence>
<evidence type="ECO:0000259" key="2">
    <source>
        <dbReference type="Pfam" id="PF13635"/>
    </source>
</evidence>
<dbReference type="SUPFAM" id="SSF52980">
    <property type="entry name" value="Restriction endonuclease-like"/>
    <property type="match status" value="1"/>
</dbReference>
<feature type="domain" description="DUF4143" evidence="2">
    <location>
        <begin position="227"/>
        <end position="385"/>
    </location>
</feature>
<organism evidence="3 4">
    <name type="scientific">Eisenbergiella tayi</name>
    <dbReference type="NCBI Taxonomy" id="1432052"/>
    <lineage>
        <taxon>Bacteria</taxon>
        <taxon>Bacillati</taxon>
        <taxon>Bacillota</taxon>
        <taxon>Clostridia</taxon>
        <taxon>Lachnospirales</taxon>
        <taxon>Lachnospiraceae</taxon>
        <taxon>Eisenbergiella</taxon>
    </lineage>
</organism>
<evidence type="ECO:0000313" key="4">
    <source>
        <dbReference type="Proteomes" id="UP000095003"/>
    </source>
</evidence>
<dbReference type="AlphaFoldDB" id="A0A1E3AUJ7"/>
<dbReference type="PANTHER" id="PTHR33295:SF7">
    <property type="entry name" value="ATPASE"/>
    <property type="match status" value="1"/>
</dbReference>
<dbReference type="PANTHER" id="PTHR33295">
    <property type="entry name" value="ATPASE"/>
    <property type="match status" value="1"/>
</dbReference>
<feature type="domain" description="AAA" evidence="1">
    <location>
        <begin position="20"/>
        <end position="154"/>
    </location>
</feature>
<dbReference type="InterPro" id="IPR027417">
    <property type="entry name" value="P-loop_NTPase"/>
</dbReference>